<accession>A0A6G7XH82</accession>
<dbReference type="NCBIfam" id="NF047353">
    <property type="entry name" value="tube_lmo2291"/>
    <property type="match status" value="1"/>
</dbReference>
<dbReference type="Proteomes" id="UP000502677">
    <property type="component" value="Chromosome"/>
</dbReference>
<evidence type="ECO:0000313" key="2">
    <source>
        <dbReference type="EMBL" id="QIK63836.1"/>
    </source>
</evidence>
<organism evidence="2 3">
    <name type="scientific">Leucobacter viscericola</name>
    <dbReference type="NCBI Taxonomy" id="2714935"/>
    <lineage>
        <taxon>Bacteria</taxon>
        <taxon>Bacillati</taxon>
        <taxon>Actinomycetota</taxon>
        <taxon>Actinomycetes</taxon>
        <taxon>Micrococcales</taxon>
        <taxon>Microbacteriaceae</taxon>
        <taxon>Leucobacter</taxon>
    </lineage>
</organism>
<name>A0A6G7XH82_9MICO</name>
<sequence>MVYTPPAPTKGVNGQSYEFKLDVAAIPEGSAEYVWLPGPDITGLQPNASPKTADGTTYANRGQDDTPTVGETFTIAFDAKAVKNTEGKLAPYMSLLIAAAQANLKGGDPTKKVIAARVYHEWVEELSWQLTAEVSFQRKNTGNADIEFFSFTLTSKGDREVVPNPALTTTP</sequence>
<protein>
    <submittedName>
        <fullName evidence="2">Uncharacterized protein</fullName>
    </submittedName>
</protein>
<evidence type="ECO:0000313" key="3">
    <source>
        <dbReference type="Proteomes" id="UP000502677"/>
    </source>
</evidence>
<evidence type="ECO:0000256" key="1">
    <source>
        <dbReference type="SAM" id="MobiDB-lite"/>
    </source>
</evidence>
<proteinExistence type="predicted"/>
<gene>
    <name evidence="2" type="ORF">G7068_12020</name>
</gene>
<dbReference type="KEGG" id="lvi:G7068_12020"/>
<reference evidence="2 3" key="1">
    <citation type="submission" date="2020-03" db="EMBL/GenBank/DDBJ databases">
        <title>Leucobacter sp. nov., isolated from beetles.</title>
        <authorList>
            <person name="Hyun D.-W."/>
            <person name="Bae J.-W."/>
        </authorList>
    </citation>
    <scope>NUCLEOTIDE SEQUENCE [LARGE SCALE GENOMIC DNA]</scope>
    <source>
        <strain evidence="2 3">HDW9C</strain>
    </source>
</reference>
<dbReference type="RefSeq" id="WP_166292178.1">
    <property type="nucleotide sequence ID" value="NZ_CP049863.1"/>
</dbReference>
<dbReference type="AlphaFoldDB" id="A0A6G7XH82"/>
<dbReference type="EMBL" id="CP049863">
    <property type="protein sequence ID" value="QIK63836.1"/>
    <property type="molecule type" value="Genomic_DNA"/>
</dbReference>
<feature type="region of interest" description="Disordered" evidence="1">
    <location>
        <begin position="44"/>
        <end position="65"/>
    </location>
</feature>
<keyword evidence="3" id="KW-1185">Reference proteome</keyword>